<dbReference type="eggNOG" id="COG3386">
    <property type="taxonomic scope" value="Bacteria"/>
</dbReference>
<feature type="chain" id="PRO_5003629740" description="Cadherin domain-containing protein" evidence="2">
    <location>
        <begin position="32"/>
        <end position="850"/>
    </location>
</feature>
<keyword evidence="2" id="KW-0732">Signal</keyword>
<keyword evidence="5" id="KW-1185">Reference proteome</keyword>
<sequence>MPQRSATRSTRPHATVPLAAAGVLLCGSTLAAATATADTARRFVHTTEADFAPGEAEGFSVTAYGELVPVPAFEALPDAPEGVETLLALAADGGGTVYAAGGTASGGAAVVKLVADAWEEVAAFGDAQVFCLLAAGDELLAGVSAADGASRVVALGGGEPRTVLELPEDRYVWAMAGTPGRTPLLLATGIEGRVLSVAFEAVAGEGADGAGERPEPVVVLDAAQANVLALAASPGGFPFFAGTDTDGIVYRIDAAEGDDPLAAVAVFDAAEPEVAALAVHGDGRVYVGTADAEQAKPGRLGDPAGESTGKPQIADDAVGDSNDADLPPIEPGPVELAEGATPAAPGAVAPTAAPDAAAAGGSGDEPAAEEGAPATEEAGEPGAATPTPADYDALRETLKEKLASAKQTGTLELEGVAAASSTPKASRPRTPDQPAAEKKEGNAVYELLPEGSSREVFRETSMVLALALDDAGQRLLIGTGGEGELHAVDVADGTRTLVRDLDSQQVTALLAGGDGVTVAASSPALAGRLPGGRPTGEAVYTSASLDAGRTALFGRIRLDATGPGGTAFGVETRSGATADPEAAPWSAWIPAGELAAGDPAASLEIPASPARFLQYRLTLAARPDADAAAATPAVESVTLSYAVPNLAPRVTRLTLEAAEPEEPGAEADPTVSIAWEANDPDEDTLSYDVSWRLEGSDAWLLAAEDLTETTFDWDTRGLGSGRYTVRVAATDAPDNPPGQERTSTRRSDVFLLDNTPPTLEASAEEESGELVITGTASDATGTVAGVAFRVGDDAAFRPVAAADLLFDSAEEAFRLPLPGLDRSRGHVVTLRAADARGNAAFRSVVVPAKP</sequence>
<feature type="domain" description="Cadherin" evidence="3">
    <location>
        <begin position="649"/>
        <end position="759"/>
    </location>
</feature>
<dbReference type="OrthoDB" id="264074at2"/>
<evidence type="ECO:0000259" key="3">
    <source>
        <dbReference type="PROSITE" id="PS50268"/>
    </source>
</evidence>
<feature type="compositionally biased region" description="Low complexity" evidence="1">
    <location>
        <begin position="337"/>
        <end position="359"/>
    </location>
</feature>
<dbReference type="GO" id="GO:0007156">
    <property type="term" value="P:homophilic cell adhesion via plasma membrane adhesion molecules"/>
    <property type="evidence" value="ECO:0007669"/>
    <property type="project" value="InterPro"/>
</dbReference>
<evidence type="ECO:0000256" key="2">
    <source>
        <dbReference type="SAM" id="SignalP"/>
    </source>
</evidence>
<evidence type="ECO:0000313" key="5">
    <source>
        <dbReference type="Proteomes" id="UP000007881"/>
    </source>
</evidence>
<evidence type="ECO:0000313" key="4">
    <source>
        <dbReference type="EMBL" id="BAM04478.1"/>
    </source>
</evidence>
<name>I0IGU0_PHYMF</name>
<dbReference type="Gene3D" id="2.130.10.10">
    <property type="entry name" value="YVTN repeat-like/Quinoprotein amine dehydrogenase"/>
    <property type="match status" value="1"/>
</dbReference>
<dbReference type="KEGG" id="phm:PSMK_23190"/>
<dbReference type="Gene3D" id="3.40.1350.20">
    <property type="match status" value="1"/>
</dbReference>
<dbReference type="STRING" id="1142394.PSMK_23190"/>
<dbReference type="InterPro" id="IPR011044">
    <property type="entry name" value="Quino_amine_DH_bsu"/>
</dbReference>
<evidence type="ECO:0000256" key="1">
    <source>
        <dbReference type="SAM" id="MobiDB-lite"/>
    </source>
</evidence>
<feature type="region of interest" description="Disordered" evidence="1">
    <location>
        <begin position="292"/>
        <end position="389"/>
    </location>
</feature>
<dbReference type="SUPFAM" id="SSF50969">
    <property type="entry name" value="YVTN repeat-like/Quinoprotein amine dehydrogenase"/>
    <property type="match status" value="1"/>
</dbReference>
<dbReference type="RefSeq" id="WP_014437691.1">
    <property type="nucleotide sequence ID" value="NC_017080.1"/>
</dbReference>
<dbReference type="AlphaFoldDB" id="I0IGU0"/>
<organism evidence="4 5">
    <name type="scientific">Phycisphaera mikurensis (strain NBRC 102666 / KCTC 22515 / FYK2301M01)</name>
    <dbReference type="NCBI Taxonomy" id="1142394"/>
    <lineage>
        <taxon>Bacteria</taxon>
        <taxon>Pseudomonadati</taxon>
        <taxon>Planctomycetota</taxon>
        <taxon>Phycisphaerae</taxon>
        <taxon>Phycisphaerales</taxon>
        <taxon>Phycisphaeraceae</taxon>
        <taxon>Phycisphaera</taxon>
    </lineage>
</organism>
<dbReference type="InterPro" id="IPR002126">
    <property type="entry name" value="Cadherin-like_dom"/>
</dbReference>
<feature type="region of interest" description="Disordered" evidence="1">
    <location>
        <begin position="405"/>
        <end position="441"/>
    </location>
</feature>
<feature type="compositionally biased region" description="Low complexity" evidence="1">
    <location>
        <begin position="369"/>
        <end position="389"/>
    </location>
</feature>
<dbReference type="InterPro" id="IPR015943">
    <property type="entry name" value="WD40/YVTN_repeat-like_dom_sf"/>
</dbReference>
<dbReference type="GO" id="GO:0005509">
    <property type="term" value="F:calcium ion binding"/>
    <property type="evidence" value="ECO:0007669"/>
    <property type="project" value="InterPro"/>
</dbReference>
<accession>I0IGU0</accession>
<proteinExistence type="predicted"/>
<feature type="signal peptide" evidence="2">
    <location>
        <begin position="1"/>
        <end position="31"/>
    </location>
</feature>
<dbReference type="GO" id="GO:0016020">
    <property type="term" value="C:membrane"/>
    <property type="evidence" value="ECO:0007669"/>
    <property type="project" value="InterPro"/>
</dbReference>
<dbReference type="Proteomes" id="UP000007881">
    <property type="component" value="Chromosome"/>
</dbReference>
<protein>
    <recommendedName>
        <fullName evidence="3">Cadherin domain-containing protein</fullName>
    </recommendedName>
</protein>
<dbReference type="EMBL" id="AP012338">
    <property type="protein sequence ID" value="BAM04478.1"/>
    <property type="molecule type" value="Genomic_DNA"/>
</dbReference>
<dbReference type="HOGENOM" id="CLU_383503_0_0_0"/>
<dbReference type="PROSITE" id="PS50268">
    <property type="entry name" value="CADHERIN_2"/>
    <property type="match status" value="1"/>
</dbReference>
<reference evidence="4 5" key="1">
    <citation type="submission" date="2012-02" db="EMBL/GenBank/DDBJ databases">
        <title>Complete genome sequence of Phycisphaera mikurensis NBRC 102666.</title>
        <authorList>
            <person name="Ankai A."/>
            <person name="Hosoyama A."/>
            <person name="Terui Y."/>
            <person name="Sekine M."/>
            <person name="Fukai R."/>
            <person name="Kato Y."/>
            <person name="Nakamura S."/>
            <person name="Yamada-Narita S."/>
            <person name="Kawakoshi A."/>
            <person name="Fukunaga Y."/>
            <person name="Yamazaki S."/>
            <person name="Fujita N."/>
        </authorList>
    </citation>
    <scope>NUCLEOTIDE SEQUENCE [LARGE SCALE GENOMIC DNA]</scope>
    <source>
        <strain evidence="5">NBRC 102666 / KCTC 22515 / FYK2301M01</strain>
    </source>
</reference>
<gene>
    <name evidence="4" type="ordered locus">PSMK_23190</name>
</gene>